<sequence>MKIKKKVSIHLRSGVTVRDRKNRREWVAGMEWEEAQSGIQWLRHGSRAADTHYRIQGARPHALVGNVSPGRTRSGLYSLALAFQLKESGNAWGIYRLSREHDSWVFLAISNGHLSVMGDFTGTRADAESAARNFLHFNDSESGEFRCVAAADENTDVLSVTSGLTRAQLKRCRLRRRLSPAEVALPSLLLMVLLYAGWYAKDTLSERARQAADEAAFRARMAMTPAKPVLPASAPHPWAHQLPVPVMLSFCWLTREPLYASVAGWRVSDAECIPKGIRLRYTATPGATVSDFARRVKELFGLDAVFNLQEGGKNGDVFIPARVSPAEFEDEKLPGTDVLLMRFISHLQRRNIDVKFDEVKPPVLAPGQEMKTAPQDWREFTFIINSRLQPELLFQGLDATGIRLTSVAITMNEQAKFNYTIKGSVYAQK</sequence>
<reference evidence="2" key="1">
    <citation type="submission" date="2022-06" db="EMBL/GenBank/DDBJ databases">
        <title>Dynamics of rice microbiomes reveals core vertical transmitted seed endophytes.</title>
        <authorList>
            <person name="Liao K."/>
            <person name="Zhang X."/>
        </authorList>
    </citation>
    <scope>NUCLEOTIDE SEQUENCE</scope>
    <source>
        <strain evidence="2">JT1-17</strain>
    </source>
</reference>
<dbReference type="RefSeq" id="WP_028724179.1">
    <property type="nucleotide sequence ID" value="NZ_CP099542.1"/>
</dbReference>
<keyword evidence="1" id="KW-1133">Transmembrane helix</keyword>
<dbReference type="AlphaFoldDB" id="A0AAJ1FSK8"/>
<keyword evidence="1" id="KW-0472">Membrane</keyword>
<evidence type="ECO:0008006" key="4">
    <source>
        <dbReference type="Google" id="ProtNLM"/>
    </source>
</evidence>
<dbReference type="EMBL" id="JANFVX010000014">
    <property type="protein sequence ID" value="MCW0345326.1"/>
    <property type="molecule type" value="Genomic_DNA"/>
</dbReference>
<evidence type="ECO:0000256" key="1">
    <source>
        <dbReference type="SAM" id="Phobius"/>
    </source>
</evidence>
<name>A0AAJ1FSK8_PANAN</name>
<accession>A0AAJ1FSK8</accession>
<proteinExistence type="predicted"/>
<dbReference type="Proteomes" id="UP001208888">
    <property type="component" value="Unassembled WGS sequence"/>
</dbReference>
<evidence type="ECO:0000313" key="2">
    <source>
        <dbReference type="EMBL" id="MCW0345326.1"/>
    </source>
</evidence>
<feature type="transmembrane region" description="Helical" evidence="1">
    <location>
        <begin position="183"/>
        <end position="200"/>
    </location>
</feature>
<gene>
    <name evidence="2" type="ORF">NB703_003419</name>
</gene>
<dbReference type="InterPro" id="IPR009663">
    <property type="entry name" value="PAP_PilO"/>
</dbReference>
<evidence type="ECO:0000313" key="3">
    <source>
        <dbReference type="Proteomes" id="UP001208888"/>
    </source>
</evidence>
<organism evidence="2 3">
    <name type="scientific">Pantoea ananas</name>
    <name type="common">Erwinia uredovora</name>
    <dbReference type="NCBI Taxonomy" id="553"/>
    <lineage>
        <taxon>Bacteria</taxon>
        <taxon>Pseudomonadati</taxon>
        <taxon>Pseudomonadota</taxon>
        <taxon>Gammaproteobacteria</taxon>
        <taxon>Enterobacterales</taxon>
        <taxon>Erwiniaceae</taxon>
        <taxon>Pantoea</taxon>
    </lineage>
</organism>
<keyword evidence="1" id="KW-0812">Transmembrane</keyword>
<comment type="caution">
    <text evidence="2">The sequence shown here is derived from an EMBL/GenBank/DDBJ whole genome shotgun (WGS) entry which is preliminary data.</text>
</comment>
<dbReference type="Pfam" id="PF06864">
    <property type="entry name" value="PAP_PilO"/>
    <property type="match status" value="1"/>
</dbReference>
<protein>
    <recommendedName>
        <fullName evidence="4">Type 4b pilus protein PilO2</fullName>
    </recommendedName>
</protein>